<organism evidence="12 13">
    <name type="scientific">Handroanthus impetiginosus</name>
    <dbReference type="NCBI Taxonomy" id="429701"/>
    <lineage>
        <taxon>Eukaryota</taxon>
        <taxon>Viridiplantae</taxon>
        <taxon>Streptophyta</taxon>
        <taxon>Embryophyta</taxon>
        <taxon>Tracheophyta</taxon>
        <taxon>Spermatophyta</taxon>
        <taxon>Magnoliopsida</taxon>
        <taxon>eudicotyledons</taxon>
        <taxon>Gunneridae</taxon>
        <taxon>Pentapetalae</taxon>
        <taxon>asterids</taxon>
        <taxon>lamiids</taxon>
        <taxon>Lamiales</taxon>
        <taxon>Bignoniaceae</taxon>
        <taxon>Crescentiina</taxon>
        <taxon>Tabebuia alliance</taxon>
        <taxon>Handroanthus</taxon>
    </lineage>
</organism>
<keyword evidence="4 9" id="KW-0732">Signal</keyword>
<dbReference type="CDD" id="cd09631">
    <property type="entry name" value="DOMON_DOH"/>
    <property type="match status" value="1"/>
</dbReference>
<feature type="signal peptide" evidence="9">
    <location>
        <begin position="1"/>
        <end position="23"/>
    </location>
</feature>
<dbReference type="PROSITE" id="PS50939">
    <property type="entry name" value="CYTOCHROME_B561"/>
    <property type="match status" value="1"/>
</dbReference>
<evidence type="ECO:0000259" key="11">
    <source>
        <dbReference type="PROSITE" id="PS50939"/>
    </source>
</evidence>
<evidence type="ECO:0000256" key="5">
    <source>
        <dbReference type="ARBA" id="ARBA00022982"/>
    </source>
</evidence>
<name>A0A2G9I030_9LAMI</name>
<dbReference type="STRING" id="429701.A0A2G9I030"/>
<dbReference type="InterPro" id="IPR018825">
    <property type="entry name" value="DUF2427"/>
</dbReference>
<dbReference type="EMBL" id="NKXS01000622">
    <property type="protein sequence ID" value="PIN23122.1"/>
    <property type="molecule type" value="Genomic_DNA"/>
</dbReference>
<evidence type="ECO:0000256" key="1">
    <source>
        <dbReference type="ARBA" id="ARBA00004370"/>
    </source>
</evidence>
<evidence type="ECO:0000256" key="9">
    <source>
        <dbReference type="SAM" id="SignalP"/>
    </source>
</evidence>
<reference evidence="13" key="1">
    <citation type="journal article" date="2018" name="Gigascience">
        <title>Genome assembly of the Pink Ipe (Handroanthus impetiginosus, Bignoniaceae), a highly valued, ecologically keystone Neotropical timber forest tree.</title>
        <authorList>
            <person name="Silva-Junior O.B."/>
            <person name="Grattapaglia D."/>
            <person name="Novaes E."/>
            <person name="Collevatti R.G."/>
        </authorList>
    </citation>
    <scope>NUCLEOTIDE SEQUENCE [LARGE SCALE GENOMIC DNA]</scope>
    <source>
        <strain evidence="13">cv. UFG-1</strain>
    </source>
</reference>
<feature type="transmembrane region" description="Helical" evidence="8">
    <location>
        <begin position="343"/>
        <end position="364"/>
    </location>
</feature>
<dbReference type="CDD" id="cd08760">
    <property type="entry name" value="Cyt_b561_FRRS1_like"/>
    <property type="match status" value="1"/>
</dbReference>
<keyword evidence="5" id="KW-0249">Electron transport</keyword>
<evidence type="ECO:0000256" key="2">
    <source>
        <dbReference type="ARBA" id="ARBA00022448"/>
    </source>
</evidence>
<dbReference type="PANTHER" id="PTHR23130">
    <property type="entry name" value="CYTOCHROME B561 AND DOMON DOMAIN-CONTAINING PROTEIN"/>
    <property type="match status" value="1"/>
</dbReference>
<evidence type="ECO:0000259" key="10">
    <source>
        <dbReference type="PROSITE" id="PS50836"/>
    </source>
</evidence>
<dbReference type="InterPro" id="IPR006593">
    <property type="entry name" value="Cyt_b561/ferric_Rdtase_TM"/>
</dbReference>
<proteinExistence type="predicted"/>
<dbReference type="PANTHER" id="PTHR23130:SF171">
    <property type="entry name" value="OS01G0895300 PROTEIN"/>
    <property type="match status" value="1"/>
</dbReference>
<dbReference type="PROSITE" id="PS50836">
    <property type="entry name" value="DOMON"/>
    <property type="match status" value="1"/>
</dbReference>
<evidence type="ECO:0000256" key="6">
    <source>
        <dbReference type="ARBA" id="ARBA00022989"/>
    </source>
</evidence>
<keyword evidence="13" id="KW-1185">Reference proteome</keyword>
<feature type="domain" description="Cytochrome b561" evidence="11">
    <location>
        <begin position="173"/>
        <end position="366"/>
    </location>
</feature>
<comment type="subcellular location">
    <subcellularLocation>
        <location evidence="1">Membrane</location>
    </subcellularLocation>
</comment>
<dbReference type="Pfam" id="PF10348">
    <property type="entry name" value="DUF2427"/>
    <property type="match status" value="1"/>
</dbReference>
<comment type="caution">
    <text evidence="12">The sequence shown here is derived from an EMBL/GenBank/DDBJ whole genome shotgun (WGS) entry which is preliminary data.</text>
</comment>
<keyword evidence="3 8" id="KW-0812">Transmembrane</keyword>
<evidence type="ECO:0000313" key="12">
    <source>
        <dbReference type="EMBL" id="PIN23122.1"/>
    </source>
</evidence>
<feature type="transmembrane region" description="Helical" evidence="8">
    <location>
        <begin position="212"/>
        <end position="230"/>
    </location>
</feature>
<dbReference type="Proteomes" id="UP000231279">
    <property type="component" value="Unassembled WGS sequence"/>
</dbReference>
<feature type="domain" description="DOMON" evidence="10">
    <location>
        <begin position="55"/>
        <end position="169"/>
    </location>
</feature>
<dbReference type="SMART" id="SM00665">
    <property type="entry name" value="B561"/>
    <property type="match status" value="1"/>
</dbReference>
<dbReference type="InterPro" id="IPR045266">
    <property type="entry name" value="DOH_DOMON"/>
</dbReference>
<feature type="transmembrane region" description="Helical" evidence="8">
    <location>
        <begin position="308"/>
        <end position="331"/>
    </location>
</feature>
<keyword evidence="2" id="KW-0813">Transport</keyword>
<keyword evidence="7 8" id="KW-0472">Membrane</keyword>
<dbReference type="InterPro" id="IPR005018">
    <property type="entry name" value="DOMON_domain"/>
</dbReference>
<protein>
    <submittedName>
        <fullName evidence="12">Putative membrane protein</fullName>
    </submittedName>
</protein>
<keyword evidence="6 8" id="KW-1133">Transmembrane helix</keyword>
<evidence type="ECO:0000256" key="3">
    <source>
        <dbReference type="ARBA" id="ARBA00022692"/>
    </source>
</evidence>
<feature type="transmembrane region" description="Helical" evidence="8">
    <location>
        <begin position="277"/>
        <end position="296"/>
    </location>
</feature>
<dbReference type="GO" id="GO:0016020">
    <property type="term" value="C:membrane"/>
    <property type="evidence" value="ECO:0007669"/>
    <property type="project" value="UniProtKB-SubCell"/>
</dbReference>
<evidence type="ECO:0000256" key="4">
    <source>
        <dbReference type="ARBA" id="ARBA00022729"/>
    </source>
</evidence>
<feature type="transmembrane region" description="Helical" evidence="8">
    <location>
        <begin position="239"/>
        <end position="265"/>
    </location>
</feature>
<evidence type="ECO:0000256" key="8">
    <source>
        <dbReference type="SAM" id="Phobius"/>
    </source>
</evidence>
<evidence type="ECO:0000256" key="7">
    <source>
        <dbReference type="ARBA" id="ARBA00023136"/>
    </source>
</evidence>
<accession>A0A2G9I030</accession>
<evidence type="ECO:0000313" key="13">
    <source>
        <dbReference type="Proteomes" id="UP000231279"/>
    </source>
</evidence>
<sequence>MNSPLKYTHFFLILTFILPFVLSQPQDSCNSPLTLQSPIPFETTSLHCVNVWSSENFILRYVQAAPNVWNFLLSAPNTNGYIGMGFSPYGNMVGSRAIVGWVGADGTTDMKKYFLGGQSPNLVTLESTNQGLQIGNSSMVFQSNQIYMAFQLRSDNPTARLLYSVGPTGRLPSGPNFQLTQHRTMISTMLNYATGQFQTQNSPQANLRKTHGILNMLGWGILLPIGVMVARHMRKWDPLWFYSHVVIQTSGFALGFSGVICGLVLEDRLNASVSRHKGLGIFILVLGCLQVMALLIRPDKASKVRKYWNWYHFGVGRVLIVLAAANVFYGIHLGNAGSGWNVGYAVALAILFIIALLLELRMWLRK</sequence>
<dbReference type="SMART" id="SM00664">
    <property type="entry name" value="DoH"/>
    <property type="match status" value="1"/>
</dbReference>
<dbReference type="Pfam" id="PF03351">
    <property type="entry name" value="DOMON"/>
    <property type="match status" value="1"/>
</dbReference>
<dbReference type="OrthoDB" id="19261at2759"/>
<feature type="chain" id="PRO_5013870079" evidence="9">
    <location>
        <begin position="24"/>
        <end position="366"/>
    </location>
</feature>
<gene>
    <name evidence="12" type="ORF">CDL12_04158</name>
</gene>
<dbReference type="Gene3D" id="1.20.120.1770">
    <property type="match status" value="1"/>
</dbReference>
<dbReference type="AlphaFoldDB" id="A0A2G9I030"/>